<dbReference type="AlphaFoldDB" id="A0A4U1BG67"/>
<dbReference type="Gene3D" id="3.30.70.2060">
    <property type="match status" value="1"/>
</dbReference>
<proteinExistence type="predicted"/>
<evidence type="ECO:0000313" key="3">
    <source>
        <dbReference type="Proteomes" id="UP000305675"/>
    </source>
</evidence>
<dbReference type="InterPro" id="IPR008719">
    <property type="entry name" value="N2O_reductase_NosL"/>
</dbReference>
<accession>A0A4U1BG67</accession>
<dbReference type="Proteomes" id="UP000305675">
    <property type="component" value="Unassembled WGS sequence"/>
</dbReference>
<protein>
    <submittedName>
        <fullName evidence="2">Nitrous oxide reductase accessory protein NosL</fullName>
    </submittedName>
</protein>
<dbReference type="EMBL" id="SWCJ01000022">
    <property type="protein sequence ID" value="TKB50154.1"/>
    <property type="molecule type" value="Genomic_DNA"/>
</dbReference>
<feature type="signal peptide" evidence="1">
    <location>
        <begin position="1"/>
        <end position="21"/>
    </location>
</feature>
<dbReference type="SUPFAM" id="SSF160387">
    <property type="entry name" value="NosL/MerB-like"/>
    <property type="match status" value="1"/>
</dbReference>
<evidence type="ECO:0000256" key="1">
    <source>
        <dbReference type="SAM" id="SignalP"/>
    </source>
</evidence>
<evidence type="ECO:0000313" key="2">
    <source>
        <dbReference type="EMBL" id="TKB50154.1"/>
    </source>
</evidence>
<sequence length="172" mass="19144">MRYLMMLMLAAILGGCGQPQAEPTGLDAQSSDLIIGEQRRCHQCGMFIKRYPGPKAMVRVKGQESALAFCSTGDMFQFVLQPENVRQIKEVWVHDMGKTDWDNPQDHAFMPAEKAWFVTGSNRHGAMGPTLVSFSVQQQAQAFANSYGGSVKPYDEISLNMFGKPSHHGHKH</sequence>
<keyword evidence="1" id="KW-0732">Signal</keyword>
<name>A0A4U1BG67_9GAMM</name>
<dbReference type="PANTHER" id="PTHR41247:SF1">
    <property type="entry name" value="HTH-TYPE TRANSCRIPTIONAL REPRESSOR YCNK"/>
    <property type="match status" value="1"/>
</dbReference>
<gene>
    <name evidence="2" type="ORF">FCL42_19250</name>
</gene>
<reference evidence="2 3" key="1">
    <citation type="submission" date="2019-04" db="EMBL/GenBank/DDBJ databases">
        <authorList>
            <person name="Hwang J.C."/>
        </authorList>
    </citation>
    <scope>NUCLEOTIDE SEQUENCE [LARGE SCALE GENOMIC DNA]</scope>
    <source>
        <strain evidence="2 3">IMCC35002</strain>
    </source>
</reference>
<keyword evidence="3" id="KW-1185">Reference proteome</keyword>
<dbReference type="Pfam" id="PF05573">
    <property type="entry name" value="NosL"/>
    <property type="match status" value="1"/>
</dbReference>
<dbReference type="PANTHER" id="PTHR41247">
    <property type="entry name" value="HTH-TYPE TRANSCRIPTIONAL REPRESSOR YCNK"/>
    <property type="match status" value="1"/>
</dbReference>
<feature type="chain" id="PRO_5020227719" evidence="1">
    <location>
        <begin position="22"/>
        <end position="172"/>
    </location>
</feature>
<dbReference type="Gene3D" id="3.30.70.2050">
    <property type="match status" value="1"/>
</dbReference>
<dbReference type="RefSeq" id="WP_136865060.1">
    <property type="nucleotide sequence ID" value="NZ_SWCJ01000022.1"/>
</dbReference>
<dbReference type="PROSITE" id="PS51257">
    <property type="entry name" value="PROKAR_LIPOPROTEIN"/>
    <property type="match status" value="1"/>
</dbReference>
<comment type="caution">
    <text evidence="2">The sequence shown here is derived from an EMBL/GenBank/DDBJ whole genome shotgun (WGS) entry which is preliminary data.</text>
</comment>
<dbReference type="OrthoDB" id="982633at2"/>
<organism evidence="2 3">
    <name type="scientific">Ferrimonas aestuarii</name>
    <dbReference type="NCBI Taxonomy" id="2569539"/>
    <lineage>
        <taxon>Bacteria</taxon>
        <taxon>Pseudomonadati</taxon>
        <taxon>Pseudomonadota</taxon>
        <taxon>Gammaproteobacteria</taxon>
        <taxon>Alteromonadales</taxon>
        <taxon>Ferrimonadaceae</taxon>
        <taxon>Ferrimonas</taxon>
    </lineage>
</organism>